<dbReference type="Gene3D" id="1.10.238.10">
    <property type="entry name" value="EF-hand"/>
    <property type="match status" value="2"/>
</dbReference>
<feature type="compositionally biased region" description="Low complexity" evidence="2">
    <location>
        <begin position="167"/>
        <end position="197"/>
    </location>
</feature>
<dbReference type="InterPro" id="IPR018247">
    <property type="entry name" value="EF_Hand_1_Ca_BS"/>
</dbReference>
<keyword evidence="1" id="KW-0106">Calcium</keyword>
<dbReference type="Pfam" id="PF13833">
    <property type="entry name" value="EF-hand_8"/>
    <property type="match status" value="1"/>
</dbReference>
<dbReference type="CDD" id="cd00051">
    <property type="entry name" value="EFh"/>
    <property type="match status" value="1"/>
</dbReference>
<reference evidence="4" key="1">
    <citation type="submission" date="2023-10" db="EMBL/GenBank/DDBJ databases">
        <authorList>
            <person name="Chen Y."/>
            <person name="Shah S."/>
            <person name="Dougan E. K."/>
            <person name="Thang M."/>
            <person name="Chan C."/>
        </authorList>
    </citation>
    <scope>NUCLEOTIDE SEQUENCE [LARGE SCALE GENOMIC DNA]</scope>
</reference>
<evidence type="ECO:0000313" key="4">
    <source>
        <dbReference type="EMBL" id="CAK0809297.1"/>
    </source>
</evidence>
<accession>A0ABN9QZQ9</accession>
<dbReference type="InterPro" id="IPR011992">
    <property type="entry name" value="EF-hand-dom_pair"/>
</dbReference>
<feature type="compositionally biased region" description="Polar residues" evidence="2">
    <location>
        <begin position="1"/>
        <end position="10"/>
    </location>
</feature>
<dbReference type="SUPFAM" id="SSF47473">
    <property type="entry name" value="EF-hand"/>
    <property type="match status" value="1"/>
</dbReference>
<proteinExistence type="predicted"/>
<feature type="region of interest" description="Disordered" evidence="2">
    <location>
        <begin position="153"/>
        <end position="197"/>
    </location>
</feature>
<dbReference type="PROSITE" id="PS00018">
    <property type="entry name" value="EF_HAND_1"/>
    <property type="match status" value="1"/>
</dbReference>
<name>A0ABN9QZQ9_9DINO</name>
<keyword evidence="5" id="KW-1185">Reference proteome</keyword>
<feature type="compositionally biased region" description="Low complexity" evidence="2">
    <location>
        <begin position="105"/>
        <end position="133"/>
    </location>
</feature>
<evidence type="ECO:0000256" key="1">
    <source>
        <dbReference type="ARBA" id="ARBA00022837"/>
    </source>
</evidence>
<evidence type="ECO:0000259" key="3">
    <source>
        <dbReference type="PROSITE" id="PS50222"/>
    </source>
</evidence>
<feature type="compositionally biased region" description="Low complexity" evidence="2">
    <location>
        <begin position="35"/>
        <end position="52"/>
    </location>
</feature>
<feature type="region of interest" description="Disordered" evidence="2">
    <location>
        <begin position="80"/>
        <end position="135"/>
    </location>
</feature>
<organism evidence="4 5">
    <name type="scientific">Prorocentrum cordatum</name>
    <dbReference type="NCBI Taxonomy" id="2364126"/>
    <lineage>
        <taxon>Eukaryota</taxon>
        <taxon>Sar</taxon>
        <taxon>Alveolata</taxon>
        <taxon>Dinophyceae</taxon>
        <taxon>Prorocentrales</taxon>
        <taxon>Prorocentraceae</taxon>
        <taxon>Prorocentrum</taxon>
    </lineage>
</organism>
<gene>
    <name evidence="4" type="ORF">PCOR1329_LOCUS14594</name>
</gene>
<dbReference type="PROSITE" id="PS50222">
    <property type="entry name" value="EF_HAND_2"/>
    <property type="match status" value="2"/>
</dbReference>
<feature type="domain" description="EF-hand" evidence="3">
    <location>
        <begin position="322"/>
        <end position="357"/>
    </location>
</feature>
<protein>
    <recommendedName>
        <fullName evidence="3">EF-hand domain-containing protein</fullName>
    </recommendedName>
</protein>
<feature type="domain" description="EF-hand" evidence="3">
    <location>
        <begin position="263"/>
        <end position="298"/>
    </location>
</feature>
<evidence type="ECO:0000313" key="5">
    <source>
        <dbReference type="Proteomes" id="UP001189429"/>
    </source>
</evidence>
<evidence type="ECO:0000256" key="2">
    <source>
        <dbReference type="SAM" id="MobiDB-lite"/>
    </source>
</evidence>
<dbReference type="InterPro" id="IPR002048">
    <property type="entry name" value="EF_hand_dom"/>
</dbReference>
<feature type="region of interest" description="Disordered" evidence="2">
    <location>
        <begin position="1"/>
        <end position="67"/>
    </location>
</feature>
<feature type="compositionally biased region" description="Low complexity" evidence="2">
    <location>
        <begin position="11"/>
        <end position="28"/>
    </location>
</feature>
<dbReference type="EMBL" id="CAUYUJ010004369">
    <property type="protein sequence ID" value="CAK0809297.1"/>
    <property type="molecule type" value="Genomic_DNA"/>
</dbReference>
<dbReference type="SMART" id="SM00054">
    <property type="entry name" value="EFh"/>
    <property type="match status" value="2"/>
</dbReference>
<dbReference type="Proteomes" id="UP001189429">
    <property type="component" value="Unassembled WGS sequence"/>
</dbReference>
<sequence>MARTAATGQASPEGSRLPSRSSSLGSLRPHARASAGPTAEPRAPAAAGGRCASTGGPAGPAPGAVAVPAMRGLRPALWQAAPDAPRCPTPSTGRGSPASRRRASASRLSVRSRSSTTLMSGPPSTTGPGSLGLADGGGLAEVRGCGATVVDMIRSRRGGRRSLPLEGGDSSRPTSSGSSRSTSSTGTEGASGAPGSGSDVMEVCRLARAMRVPVAEMQRSYALFRAYAGPLAAGAELLRDGRVSQEQFAELVRHSLVTDSAILAKRSIQTAFQHCDADRDGALKFDEFAQCMRCLMFNEAFNISSEERELRRIAKEHNLSFVEVDRYKKMFDELDGNGSGSVEEHEFEDLLYRCGSVPRELGISAGRLRSLWREAGPHADGRLGFQGFLVFHLRHFAPGSKGFGERCK</sequence>
<dbReference type="Pfam" id="PF13202">
    <property type="entry name" value="EF-hand_5"/>
    <property type="match status" value="1"/>
</dbReference>
<comment type="caution">
    <text evidence="4">The sequence shown here is derived from an EMBL/GenBank/DDBJ whole genome shotgun (WGS) entry which is preliminary data.</text>
</comment>